<gene>
    <name evidence="2" type="ORF">B4077_2108</name>
</gene>
<keyword evidence="1" id="KW-1133">Transmembrane helix</keyword>
<evidence type="ECO:0000256" key="1">
    <source>
        <dbReference type="SAM" id="Phobius"/>
    </source>
</evidence>
<dbReference type="EMBL" id="LCYI01000002">
    <property type="protein sequence ID" value="KLA33696.1"/>
    <property type="molecule type" value="Genomic_DNA"/>
</dbReference>
<feature type="transmembrane region" description="Helical" evidence="1">
    <location>
        <begin position="43"/>
        <end position="61"/>
    </location>
</feature>
<accession>A0A0G8FB58</accession>
<dbReference type="AlphaFoldDB" id="A0A0G8FB58"/>
<sequence>MNKDSKAVKKVKGLFESVIAPIIVGIIFIFLILYKVAEFLGKWLIILSIPSFIVTMFIFIYQKEYGGVLVGGIGLIIMLSMYFVFVKKVKKVSLISKYLFTFSLSTKIELLHDVRKDGVIICGI</sequence>
<reference evidence="2 3" key="1">
    <citation type="submission" date="2015-04" db="EMBL/GenBank/DDBJ databases">
        <title>Draft Genome Sequences of Eight Spore-Forming Food Isolates of Bacillus cereus Genome sequencing.</title>
        <authorList>
            <person name="Krawcyk A.O."/>
            <person name="de Jong A."/>
            <person name="Eijlander R.T."/>
            <person name="Berendsen E.M."/>
            <person name="Holsappel S."/>
            <person name="Wells-Bennik M."/>
            <person name="Kuipers O.P."/>
        </authorList>
    </citation>
    <scope>NUCLEOTIDE SEQUENCE [LARGE SCALE GENOMIC DNA]</scope>
    <source>
        <strain evidence="2 3">B4077</strain>
    </source>
</reference>
<evidence type="ECO:0000313" key="3">
    <source>
        <dbReference type="Proteomes" id="UP000035214"/>
    </source>
</evidence>
<feature type="transmembrane region" description="Helical" evidence="1">
    <location>
        <begin position="18"/>
        <end position="36"/>
    </location>
</feature>
<dbReference type="PATRIC" id="fig|1396.428.peg.4532"/>
<dbReference type="Proteomes" id="UP000035214">
    <property type="component" value="Unassembled WGS sequence"/>
</dbReference>
<protein>
    <submittedName>
        <fullName evidence="2">Uncharacterized protein</fullName>
    </submittedName>
</protein>
<organism evidence="2 3">
    <name type="scientific">Bacillus cereus</name>
    <dbReference type="NCBI Taxonomy" id="1396"/>
    <lineage>
        <taxon>Bacteria</taxon>
        <taxon>Bacillati</taxon>
        <taxon>Bacillota</taxon>
        <taxon>Bacilli</taxon>
        <taxon>Bacillales</taxon>
        <taxon>Bacillaceae</taxon>
        <taxon>Bacillus</taxon>
        <taxon>Bacillus cereus group</taxon>
    </lineage>
</organism>
<proteinExistence type="predicted"/>
<name>A0A0G8FB58_BACCE</name>
<keyword evidence="1" id="KW-0812">Transmembrane</keyword>
<keyword evidence="1" id="KW-0472">Membrane</keyword>
<evidence type="ECO:0000313" key="2">
    <source>
        <dbReference type="EMBL" id="KLA33696.1"/>
    </source>
</evidence>
<comment type="caution">
    <text evidence="2">The sequence shown here is derived from an EMBL/GenBank/DDBJ whole genome shotgun (WGS) entry which is preliminary data.</text>
</comment>
<feature type="transmembrane region" description="Helical" evidence="1">
    <location>
        <begin position="67"/>
        <end position="86"/>
    </location>
</feature>